<proteinExistence type="predicted"/>
<dbReference type="RefSeq" id="WP_032541909.1">
    <property type="nucleotide sequence ID" value="NZ_CP018937.1"/>
</dbReference>
<gene>
    <name evidence="1" type="ORF">FOC69_21565</name>
</gene>
<reference evidence="1 2" key="1">
    <citation type="submission" date="2020-05" db="EMBL/GenBank/DDBJ databases">
        <title>FDA dAtabase for Regulatory Grade micrObial Sequences (FDA-ARGOS): Supporting development and validation of Infectious Disease Dx tests.</title>
        <authorList>
            <person name="Bojja K."/>
            <person name="Kessler A."/>
            <person name="Tallon L."/>
            <person name="Sadzewicz L."/>
            <person name="Zhao X."/>
            <person name="Vavikolanu K."/>
            <person name="Mehta A."/>
            <person name="Aluvathingal J."/>
            <person name="Nadendla S."/>
            <person name="Myers T."/>
            <person name="Yan Y."/>
            <person name="Sichtig H."/>
        </authorList>
    </citation>
    <scope>NUCLEOTIDE SEQUENCE [LARGE SCALE GENOMIC DNA]</scope>
    <source>
        <strain evidence="1 2">FDAARGOS_763</strain>
    </source>
</reference>
<organism evidence="1 2">
    <name type="scientific">Bacteroides fragilis</name>
    <dbReference type="NCBI Taxonomy" id="817"/>
    <lineage>
        <taxon>Bacteria</taxon>
        <taxon>Pseudomonadati</taxon>
        <taxon>Bacteroidota</taxon>
        <taxon>Bacteroidia</taxon>
        <taxon>Bacteroidales</taxon>
        <taxon>Bacteroidaceae</taxon>
        <taxon>Bacteroides</taxon>
    </lineage>
</organism>
<sequence>MNKTKFYTVTGHTFCITMAESENVWQGMAPAYSPFEILPARQVLFVLTVGNFISPKEADLILRDSNLREEEAKLDVYRTACGYLFEMRTPFTNKLNSRLQISDDFHTAEVNLSGHDMQRLYGLNSALMLCYMPSTTSLDTLLMHASAVVNEGKAYLFLGRNGTGKSTHSRLWLQDISRTKHLNDDHPVIRIDPQGNSIAYGSPWSGKTSCYHNESAPIGAIVRIKQAPANSIRILSPIESYASLFTSSTGIAWEKTLAEGKDRTLQKIISRVSCLRLECLPDKAAARLCASVVRKEKQCKE</sequence>
<dbReference type="InterPro" id="IPR027417">
    <property type="entry name" value="P-loop_NTPase"/>
</dbReference>
<protein>
    <recommendedName>
        <fullName evidence="3">SynChlorMet cassette protein ScmC</fullName>
    </recommendedName>
</protein>
<evidence type="ECO:0008006" key="3">
    <source>
        <dbReference type="Google" id="ProtNLM"/>
    </source>
</evidence>
<name>A0AAP9NH66_BACFG</name>
<evidence type="ECO:0000313" key="2">
    <source>
        <dbReference type="Proteomes" id="UP000501467"/>
    </source>
</evidence>
<evidence type="ECO:0000313" key="1">
    <source>
        <dbReference type="EMBL" id="QKH86797.1"/>
    </source>
</evidence>
<dbReference type="Proteomes" id="UP000501467">
    <property type="component" value="Chromosome"/>
</dbReference>
<dbReference type="SUPFAM" id="SSF53795">
    <property type="entry name" value="PEP carboxykinase-like"/>
    <property type="match status" value="1"/>
</dbReference>
<dbReference type="Gene3D" id="3.40.50.300">
    <property type="entry name" value="P-loop containing nucleotide triphosphate hydrolases"/>
    <property type="match status" value="1"/>
</dbReference>
<accession>A0AAP9NH66</accession>
<dbReference type="EMBL" id="CP054003">
    <property type="protein sequence ID" value="QKH86797.1"/>
    <property type="molecule type" value="Genomic_DNA"/>
</dbReference>
<dbReference type="AlphaFoldDB" id="A0AAP9NH66"/>